<protein>
    <submittedName>
        <fullName evidence="9">AEC family transporter</fullName>
    </submittedName>
</protein>
<accession>A0AAJ2KTQ3</accession>
<evidence type="ECO:0000313" key="10">
    <source>
        <dbReference type="Proteomes" id="UP001285636"/>
    </source>
</evidence>
<feature type="transmembrane region" description="Helical" evidence="8">
    <location>
        <begin position="62"/>
        <end position="85"/>
    </location>
</feature>
<dbReference type="PANTHER" id="PTHR36838:SF1">
    <property type="entry name" value="SLR1864 PROTEIN"/>
    <property type="match status" value="1"/>
</dbReference>
<dbReference type="RefSeq" id="WP_323466350.1">
    <property type="nucleotide sequence ID" value="NZ_CP144224.1"/>
</dbReference>
<feature type="transmembrane region" description="Helical" evidence="8">
    <location>
        <begin position="6"/>
        <end position="27"/>
    </location>
</feature>
<proteinExistence type="inferred from homology"/>
<dbReference type="AlphaFoldDB" id="A0AAJ2KTQ3"/>
<dbReference type="GO" id="GO:0005886">
    <property type="term" value="C:plasma membrane"/>
    <property type="evidence" value="ECO:0007669"/>
    <property type="project" value="UniProtKB-SubCell"/>
</dbReference>
<feature type="transmembrane region" description="Helical" evidence="8">
    <location>
        <begin position="195"/>
        <end position="217"/>
    </location>
</feature>
<evidence type="ECO:0000313" key="9">
    <source>
        <dbReference type="EMBL" id="MDV2884921.1"/>
    </source>
</evidence>
<keyword evidence="4" id="KW-1003">Cell membrane</keyword>
<dbReference type="InterPro" id="IPR004776">
    <property type="entry name" value="Mem_transp_PIN-like"/>
</dbReference>
<keyword evidence="5 8" id="KW-0812">Transmembrane</keyword>
<dbReference type="Pfam" id="PF03547">
    <property type="entry name" value="Mem_trans"/>
    <property type="match status" value="2"/>
</dbReference>
<keyword evidence="3" id="KW-0813">Transport</keyword>
<comment type="subcellular location">
    <subcellularLocation>
        <location evidence="1">Cell membrane</location>
        <topology evidence="1">Multi-pass membrane protein</topology>
    </subcellularLocation>
</comment>
<evidence type="ECO:0000256" key="1">
    <source>
        <dbReference type="ARBA" id="ARBA00004651"/>
    </source>
</evidence>
<feature type="transmembrane region" description="Helical" evidence="8">
    <location>
        <begin position="126"/>
        <end position="146"/>
    </location>
</feature>
<sequence>MDVFFAILIQVMVPIFSLIAIGAYLHWKFTLDMKTLSKLNTYLLIPAVCFVNVYKSEMGGEALSLILLFLVIQNSILIIISAAVAKAAGFDHRLTSTFKNSVVLSNNGNFGLPISQLVFAQHPIGVTVQVVVLLFQNILTFTYGLFNAVSAEKKGLQSLSFLLKNPVIYALLLAVCLKVFSIPIPSFLFTPIENIADAFLAMALVTLGAQSAFIKLYRFQKPLLMSLAGRLLLSPCIGLLVIFLLNLDGIIAQALFIASAFPTSRNSSIFALEYNNYPEYAAQTVLVSTIFSMVTVTTVVYAAGILFPLY</sequence>
<dbReference type="GO" id="GO:0055085">
    <property type="term" value="P:transmembrane transport"/>
    <property type="evidence" value="ECO:0007669"/>
    <property type="project" value="InterPro"/>
</dbReference>
<reference evidence="9" key="1">
    <citation type="submission" date="2023-10" db="EMBL/GenBank/DDBJ databases">
        <title>Screening of Alkalihalophilus pseudofirmusBZ-TG-HK211 and Its Alleviation of Salt Stress on Rapeseed Growth.</title>
        <authorList>
            <person name="Zhao B."/>
            <person name="Guo T."/>
        </authorList>
    </citation>
    <scope>NUCLEOTIDE SEQUENCE</scope>
    <source>
        <strain evidence="9">BZ-TG-HK211</strain>
    </source>
</reference>
<evidence type="ECO:0000256" key="5">
    <source>
        <dbReference type="ARBA" id="ARBA00022692"/>
    </source>
</evidence>
<gene>
    <name evidence="9" type="ORF">RYX45_07000</name>
</gene>
<comment type="similarity">
    <text evidence="2">Belongs to the auxin efflux carrier (TC 2.A.69) family.</text>
</comment>
<dbReference type="Gene3D" id="1.20.1530.20">
    <property type="match status" value="1"/>
</dbReference>
<name>A0AAJ2KTQ3_ALKPS</name>
<feature type="transmembrane region" description="Helical" evidence="8">
    <location>
        <begin position="237"/>
        <end position="261"/>
    </location>
</feature>
<dbReference type="EMBL" id="JAWJAY010000001">
    <property type="protein sequence ID" value="MDV2884921.1"/>
    <property type="molecule type" value="Genomic_DNA"/>
</dbReference>
<evidence type="ECO:0000256" key="7">
    <source>
        <dbReference type="ARBA" id="ARBA00023136"/>
    </source>
</evidence>
<evidence type="ECO:0000256" key="2">
    <source>
        <dbReference type="ARBA" id="ARBA00010145"/>
    </source>
</evidence>
<evidence type="ECO:0000256" key="4">
    <source>
        <dbReference type="ARBA" id="ARBA00022475"/>
    </source>
</evidence>
<dbReference type="InterPro" id="IPR038770">
    <property type="entry name" value="Na+/solute_symporter_sf"/>
</dbReference>
<dbReference type="Proteomes" id="UP001285636">
    <property type="component" value="Unassembled WGS sequence"/>
</dbReference>
<dbReference type="PANTHER" id="PTHR36838">
    <property type="entry name" value="AUXIN EFFLUX CARRIER FAMILY PROTEIN"/>
    <property type="match status" value="1"/>
</dbReference>
<keyword evidence="7 8" id="KW-0472">Membrane</keyword>
<evidence type="ECO:0000256" key="8">
    <source>
        <dbReference type="SAM" id="Phobius"/>
    </source>
</evidence>
<feature type="transmembrane region" description="Helical" evidence="8">
    <location>
        <begin position="167"/>
        <end position="189"/>
    </location>
</feature>
<evidence type="ECO:0000256" key="6">
    <source>
        <dbReference type="ARBA" id="ARBA00022989"/>
    </source>
</evidence>
<feature type="transmembrane region" description="Helical" evidence="8">
    <location>
        <begin position="281"/>
        <end position="307"/>
    </location>
</feature>
<organism evidence="9 10">
    <name type="scientific">Alkalihalophilus pseudofirmus</name>
    <name type="common">Bacillus pseudofirmus</name>
    <dbReference type="NCBI Taxonomy" id="79885"/>
    <lineage>
        <taxon>Bacteria</taxon>
        <taxon>Bacillati</taxon>
        <taxon>Bacillota</taxon>
        <taxon>Bacilli</taxon>
        <taxon>Bacillales</taxon>
        <taxon>Bacillaceae</taxon>
        <taxon>Alkalihalophilus</taxon>
    </lineage>
</organism>
<comment type="caution">
    <text evidence="9">The sequence shown here is derived from an EMBL/GenBank/DDBJ whole genome shotgun (WGS) entry which is preliminary data.</text>
</comment>
<keyword evidence="6 8" id="KW-1133">Transmembrane helix</keyword>
<evidence type="ECO:0000256" key="3">
    <source>
        <dbReference type="ARBA" id="ARBA00022448"/>
    </source>
</evidence>